<dbReference type="AlphaFoldDB" id="A0A7K4LGK8"/>
<dbReference type="GO" id="GO:0009897">
    <property type="term" value="C:external side of plasma membrane"/>
    <property type="evidence" value="ECO:0007669"/>
    <property type="project" value="TreeGrafter"/>
</dbReference>
<keyword evidence="2" id="KW-0490">MHC I</keyword>
<name>A0A7K4LGK8_9AVES</name>
<evidence type="ECO:0000256" key="3">
    <source>
        <dbReference type="ARBA" id="ARBA00022692"/>
    </source>
</evidence>
<dbReference type="GO" id="GO:0006955">
    <property type="term" value="P:immune response"/>
    <property type="evidence" value="ECO:0007669"/>
    <property type="project" value="TreeGrafter"/>
</dbReference>
<protein>
    <submittedName>
        <fullName evidence="11">HA1B protein</fullName>
    </submittedName>
</protein>
<evidence type="ECO:0000259" key="10">
    <source>
        <dbReference type="Pfam" id="PF00129"/>
    </source>
</evidence>
<dbReference type="Pfam" id="PF00129">
    <property type="entry name" value="MHC_I"/>
    <property type="match status" value="1"/>
</dbReference>
<keyword evidence="4" id="KW-0732">Signal</keyword>
<feature type="non-terminal residue" evidence="11">
    <location>
        <position position="1"/>
    </location>
</feature>
<evidence type="ECO:0000256" key="5">
    <source>
        <dbReference type="ARBA" id="ARBA00022859"/>
    </source>
</evidence>
<keyword evidence="6" id="KW-1133">Transmembrane helix</keyword>
<dbReference type="Gene3D" id="3.30.500.10">
    <property type="entry name" value="MHC class I-like antigen recognition-like"/>
    <property type="match status" value="1"/>
</dbReference>
<evidence type="ECO:0000256" key="2">
    <source>
        <dbReference type="ARBA" id="ARBA00022451"/>
    </source>
</evidence>
<dbReference type="InterPro" id="IPR037055">
    <property type="entry name" value="MHC_I-like_Ag-recog_sf"/>
</dbReference>
<dbReference type="EMBL" id="VWPW01011769">
    <property type="protein sequence ID" value="NWJ03047.1"/>
    <property type="molecule type" value="Genomic_DNA"/>
</dbReference>
<keyword evidence="12" id="KW-1185">Reference proteome</keyword>
<comment type="caution">
    <text evidence="11">The sequence shown here is derived from an EMBL/GenBank/DDBJ whole genome shotgun (WGS) entry which is preliminary data.</text>
</comment>
<evidence type="ECO:0000256" key="4">
    <source>
        <dbReference type="ARBA" id="ARBA00022729"/>
    </source>
</evidence>
<dbReference type="GO" id="GO:0042612">
    <property type="term" value="C:MHC class I protein complex"/>
    <property type="evidence" value="ECO:0007669"/>
    <property type="project" value="UniProtKB-KW"/>
</dbReference>
<gene>
    <name evidence="11" type="primary">Ha1b</name>
    <name evidence="11" type="ORF">CRYUND_R15222</name>
</gene>
<keyword evidence="7" id="KW-0472">Membrane</keyword>
<feature type="non-terminal residue" evidence="11">
    <location>
        <position position="78"/>
    </location>
</feature>
<evidence type="ECO:0000256" key="6">
    <source>
        <dbReference type="ARBA" id="ARBA00022989"/>
    </source>
</evidence>
<comment type="subcellular location">
    <subcellularLocation>
        <location evidence="1">Membrane</location>
        <topology evidence="1">Single-pass type I membrane protein</topology>
    </subcellularLocation>
</comment>
<dbReference type="GO" id="GO:0002474">
    <property type="term" value="P:antigen processing and presentation of peptide antigen via MHC class I"/>
    <property type="evidence" value="ECO:0007669"/>
    <property type="project" value="UniProtKB-KW"/>
</dbReference>
<dbReference type="PANTHER" id="PTHR16675:SF242">
    <property type="entry name" value="MAJOR HISTOCOMPATIBILITY COMPLEX CLASS I-RELATED GENE PROTEIN"/>
    <property type="match status" value="1"/>
</dbReference>
<dbReference type="InterPro" id="IPR050208">
    <property type="entry name" value="MHC_class-I_related"/>
</dbReference>
<dbReference type="InterPro" id="IPR011162">
    <property type="entry name" value="MHC_I/II-like_Ag-recog"/>
</dbReference>
<dbReference type="GO" id="GO:0005615">
    <property type="term" value="C:extracellular space"/>
    <property type="evidence" value="ECO:0007669"/>
    <property type="project" value="TreeGrafter"/>
</dbReference>
<proteinExistence type="predicted"/>
<evidence type="ECO:0000256" key="7">
    <source>
        <dbReference type="ARBA" id="ARBA00023136"/>
    </source>
</evidence>
<keyword evidence="5" id="KW-0391">Immunity</keyword>
<evidence type="ECO:0000256" key="9">
    <source>
        <dbReference type="ARBA" id="ARBA00023180"/>
    </source>
</evidence>
<keyword evidence="3" id="KW-0812">Transmembrane</keyword>
<keyword evidence="9" id="KW-0325">Glycoprotein</keyword>
<keyword evidence="8" id="KW-1015">Disulfide bond</keyword>
<dbReference type="Proteomes" id="UP000534426">
    <property type="component" value="Unassembled WGS sequence"/>
</dbReference>
<evidence type="ECO:0000313" key="11">
    <source>
        <dbReference type="EMBL" id="NWJ03047.1"/>
    </source>
</evidence>
<dbReference type="InterPro" id="IPR011161">
    <property type="entry name" value="MHC_I-like_Ag-recog"/>
</dbReference>
<organism evidence="11 12">
    <name type="scientific">Crypturellus undulatus</name>
    <dbReference type="NCBI Taxonomy" id="48396"/>
    <lineage>
        <taxon>Eukaryota</taxon>
        <taxon>Metazoa</taxon>
        <taxon>Chordata</taxon>
        <taxon>Craniata</taxon>
        <taxon>Vertebrata</taxon>
        <taxon>Euteleostomi</taxon>
        <taxon>Archelosauria</taxon>
        <taxon>Archosauria</taxon>
        <taxon>Dinosauria</taxon>
        <taxon>Saurischia</taxon>
        <taxon>Theropoda</taxon>
        <taxon>Coelurosauria</taxon>
        <taxon>Aves</taxon>
        <taxon>Palaeognathae</taxon>
        <taxon>Tinamiformes</taxon>
        <taxon>Tinamidae</taxon>
        <taxon>Crypturellus</taxon>
    </lineage>
</organism>
<evidence type="ECO:0000256" key="1">
    <source>
        <dbReference type="ARBA" id="ARBA00004479"/>
    </source>
</evidence>
<evidence type="ECO:0000313" key="12">
    <source>
        <dbReference type="Proteomes" id="UP000534426"/>
    </source>
</evidence>
<dbReference type="SUPFAM" id="SSF54452">
    <property type="entry name" value="MHC antigen-recognition domain"/>
    <property type="match status" value="1"/>
</dbReference>
<evidence type="ECO:0000256" key="8">
    <source>
        <dbReference type="ARBA" id="ARBA00023157"/>
    </source>
</evidence>
<sequence length="78" mass="8866">SVHYFYSGVTERSEGQPAFVAVGEVDGKAVFVRYDSETRRAQPRVPWVLGAVDPQYWDRSTQIFQSSQQVFHDGLDTL</sequence>
<dbReference type="PANTHER" id="PTHR16675">
    <property type="entry name" value="MHC CLASS I-RELATED"/>
    <property type="match status" value="1"/>
</dbReference>
<feature type="domain" description="MHC class I-like antigen recognition-like" evidence="10">
    <location>
        <begin position="1"/>
        <end position="78"/>
    </location>
</feature>
<accession>A0A7K4LGK8</accession>
<reference evidence="11 12" key="1">
    <citation type="submission" date="2019-09" db="EMBL/GenBank/DDBJ databases">
        <title>Bird 10,000 Genomes (B10K) Project - Family phase.</title>
        <authorList>
            <person name="Zhang G."/>
        </authorList>
    </citation>
    <scope>NUCLEOTIDE SEQUENCE [LARGE SCALE GENOMIC DNA]</scope>
    <source>
        <strain evidence="11">B10K-MSB-37135</strain>
        <tissue evidence="11">Heart</tissue>
    </source>
</reference>